<proteinExistence type="predicted"/>
<evidence type="ECO:0000313" key="1">
    <source>
        <dbReference type="EMBL" id="KAF6034312.1"/>
    </source>
</evidence>
<keyword evidence="2" id="KW-1185">Reference proteome</keyword>
<accession>A0A7J7K6R3</accession>
<organism evidence="1 2">
    <name type="scientific">Bugula neritina</name>
    <name type="common">Brown bryozoan</name>
    <name type="synonym">Sertularia neritina</name>
    <dbReference type="NCBI Taxonomy" id="10212"/>
    <lineage>
        <taxon>Eukaryota</taxon>
        <taxon>Metazoa</taxon>
        <taxon>Spiralia</taxon>
        <taxon>Lophotrochozoa</taxon>
        <taxon>Bryozoa</taxon>
        <taxon>Gymnolaemata</taxon>
        <taxon>Cheilostomatida</taxon>
        <taxon>Flustrina</taxon>
        <taxon>Buguloidea</taxon>
        <taxon>Bugulidae</taxon>
        <taxon>Bugula</taxon>
    </lineage>
</organism>
<protein>
    <submittedName>
        <fullName evidence="1">Uncharacterized protein</fullName>
    </submittedName>
</protein>
<comment type="caution">
    <text evidence="1">The sequence shown here is derived from an EMBL/GenBank/DDBJ whole genome shotgun (WGS) entry which is preliminary data.</text>
</comment>
<gene>
    <name evidence="1" type="ORF">EB796_007375</name>
</gene>
<dbReference type="AlphaFoldDB" id="A0A7J7K6R3"/>
<dbReference type="Proteomes" id="UP000593567">
    <property type="component" value="Unassembled WGS sequence"/>
</dbReference>
<reference evidence="1" key="1">
    <citation type="submission" date="2020-06" db="EMBL/GenBank/DDBJ databases">
        <title>Draft genome of Bugula neritina, a colonial animal packing powerful symbionts and potential medicines.</title>
        <authorList>
            <person name="Rayko M."/>
        </authorList>
    </citation>
    <scope>NUCLEOTIDE SEQUENCE [LARGE SCALE GENOMIC DNA]</scope>
    <source>
        <strain evidence="1">Kwan_BN1</strain>
    </source>
</reference>
<evidence type="ECO:0000313" key="2">
    <source>
        <dbReference type="Proteomes" id="UP000593567"/>
    </source>
</evidence>
<sequence>MTVIDREKGSGWSCDNLPTADIPVKETCVAAHLAAVDAAVSPSRRFNASLISRESNSNQSRPRISYDVSTNSLQCSYDAEERPHAFLKPTGEITAKVILDHPLSYNQGGLYKCVVWVKEIADYVYSESLDMTKDGQLHYFTVSLPLVNEYTAEWHENLVALYPTLNSFPPYHPFTLLPLIIQVTNLLQTALGYAIEDITSYVDCSDCIDSSRFHSFKLDVLRLSSLRPNADPDGMLVSTEAVLHIEDTGSGDDKEKLSVSRQLLLHYFKSNLQQLLRLNSNQSKAIHISTVSAPSHMEALNFSVNCLPELKYITELNRTVQLPKAALEQTIPVSTCKTGVEYSLNMSCTASQSHLPLWEISDVQLCRHSDVTMATDLIDILQNLDITDSGSAISALHQLANQLALSAASQLTFSAADLSLLVDLMTQLTKVELKDKKQLQQVLCIVSQMMHILVIVILLALNSLQYMKLPPDVTPTEGDVFTQSSANIGVKVNATANHIAIK</sequence>
<name>A0A7J7K6R3_BUGNE</name>
<dbReference type="EMBL" id="VXIV02001103">
    <property type="protein sequence ID" value="KAF6034312.1"/>
    <property type="molecule type" value="Genomic_DNA"/>
</dbReference>